<dbReference type="AlphaFoldDB" id="A0A2T7EYR5"/>
<evidence type="ECO:0000313" key="1">
    <source>
        <dbReference type="EMBL" id="PUZ72968.1"/>
    </source>
</evidence>
<dbReference type="Gramene" id="PUZ72968">
    <property type="protein sequence ID" value="PUZ72968"/>
    <property type="gene ID" value="GQ55_2G437700"/>
</dbReference>
<keyword evidence="2" id="KW-1185">Reference proteome</keyword>
<dbReference type="EMBL" id="CM009750">
    <property type="protein sequence ID" value="PUZ72968.1"/>
    <property type="molecule type" value="Genomic_DNA"/>
</dbReference>
<accession>A0A2T7EYR5</accession>
<protein>
    <submittedName>
        <fullName evidence="1">Uncharacterized protein</fullName>
    </submittedName>
</protein>
<name>A0A2T7EYR5_9POAL</name>
<evidence type="ECO:0000313" key="2">
    <source>
        <dbReference type="Proteomes" id="UP000244336"/>
    </source>
</evidence>
<reference evidence="1 2" key="1">
    <citation type="submission" date="2018-04" db="EMBL/GenBank/DDBJ databases">
        <title>WGS assembly of Panicum hallii var. hallii HAL2.</title>
        <authorList>
            <person name="Lovell J."/>
            <person name="Jenkins J."/>
            <person name="Lowry D."/>
            <person name="Mamidi S."/>
            <person name="Sreedasyam A."/>
            <person name="Weng X."/>
            <person name="Barry K."/>
            <person name="Bonette J."/>
            <person name="Campitelli B."/>
            <person name="Daum C."/>
            <person name="Gordon S."/>
            <person name="Gould B."/>
            <person name="Lipzen A."/>
            <person name="MacQueen A."/>
            <person name="Palacio-Mejia J."/>
            <person name="Plott C."/>
            <person name="Shakirov E."/>
            <person name="Shu S."/>
            <person name="Yoshinaga Y."/>
            <person name="Zane M."/>
            <person name="Rokhsar D."/>
            <person name="Grimwood J."/>
            <person name="Schmutz J."/>
            <person name="Juenger T."/>
        </authorList>
    </citation>
    <scope>NUCLEOTIDE SEQUENCE [LARGE SCALE GENOMIC DNA]</scope>
    <source>
        <strain evidence="2">cv. HAL2</strain>
    </source>
</reference>
<sequence length="84" mass="9495">MWMRPRTRRLFFASGQAAKFVKGNRAKVFGGSRLLSTSSNPPEFLICIWSLVYWPFGARHAKSAVNKCLRPHGHAVPETPFAIH</sequence>
<gene>
    <name evidence="1" type="ORF">GQ55_2G437700</name>
</gene>
<organism evidence="1 2">
    <name type="scientific">Panicum hallii var. hallii</name>
    <dbReference type="NCBI Taxonomy" id="1504633"/>
    <lineage>
        <taxon>Eukaryota</taxon>
        <taxon>Viridiplantae</taxon>
        <taxon>Streptophyta</taxon>
        <taxon>Embryophyta</taxon>
        <taxon>Tracheophyta</taxon>
        <taxon>Spermatophyta</taxon>
        <taxon>Magnoliopsida</taxon>
        <taxon>Liliopsida</taxon>
        <taxon>Poales</taxon>
        <taxon>Poaceae</taxon>
        <taxon>PACMAD clade</taxon>
        <taxon>Panicoideae</taxon>
        <taxon>Panicodae</taxon>
        <taxon>Paniceae</taxon>
        <taxon>Panicinae</taxon>
        <taxon>Panicum</taxon>
        <taxon>Panicum sect. Panicum</taxon>
    </lineage>
</organism>
<proteinExistence type="predicted"/>
<dbReference type="Proteomes" id="UP000244336">
    <property type="component" value="Chromosome 2"/>
</dbReference>